<dbReference type="GeneID" id="9527221"/>
<protein>
    <submittedName>
        <fullName evidence="2">Uncharacterized protein</fullName>
    </submittedName>
</protein>
<comment type="caution">
    <text evidence="2">The sequence shown here is derived from an EMBL/GenBank/DDBJ whole genome shotgun (WGS) entry which is preliminary data.</text>
</comment>
<feature type="region of interest" description="Disordered" evidence="1">
    <location>
        <begin position="115"/>
        <end position="233"/>
    </location>
</feature>
<dbReference type="EMBL" id="ABSU01000006">
    <property type="protein sequence ID" value="EFE34276.1"/>
    <property type="molecule type" value="Genomic_DNA"/>
</dbReference>
<feature type="compositionally biased region" description="Acidic residues" evidence="1">
    <location>
        <begin position="135"/>
        <end position="152"/>
    </location>
</feature>
<evidence type="ECO:0000313" key="3">
    <source>
        <dbReference type="Proteomes" id="UP000008866"/>
    </source>
</evidence>
<keyword evidence="3" id="KW-1185">Reference proteome</keyword>
<dbReference type="Proteomes" id="UP000008866">
    <property type="component" value="Unassembled WGS sequence"/>
</dbReference>
<gene>
    <name evidence="2" type="ORF">ARB_06675</name>
</gene>
<accession>D4ARD3</accession>
<dbReference type="KEGG" id="abe:ARB_06675"/>
<proteinExistence type="predicted"/>
<dbReference type="HOGENOM" id="CLU_1189652_0_0_1"/>
<dbReference type="AlphaFoldDB" id="D4ARD3"/>
<dbReference type="RefSeq" id="XP_003014916.1">
    <property type="nucleotide sequence ID" value="XM_003014870.1"/>
</dbReference>
<organism evidence="2 3">
    <name type="scientific">Arthroderma benhamiae (strain ATCC MYA-4681 / CBS 112371)</name>
    <name type="common">Trichophyton mentagrophytes</name>
    <dbReference type="NCBI Taxonomy" id="663331"/>
    <lineage>
        <taxon>Eukaryota</taxon>
        <taxon>Fungi</taxon>
        <taxon>Dikarya</taxon>
        <taxon>Ascomycota</taxon>
        <taxon>Pezizomycotina</taxon>
        <taxon>Eurotiomycetes</taxon>
        <taxon>Eurotiomycetidae</taxon>
        <taxon>Onygenales</taxon>
        <taxon>Arthrodermataceae</taxon>
        <taxon>Trichophyton</taxon>
    </lineage>
</organism>
<reference evidence="3" key="1">
    <citation type="journal article" date="2011" name="Genome Biol.">
        <title>Comparative and functional genomics provide insights into the pathogenicity of dermatophytic fungi.</title>
        <authorList>
            <person name="Burmester A."/>
            <person name="Shelest E."/>
            <person name="Gloeckner G."/>
            <person name="Heddergott C."/>
            <person name="Schindler S."/>
            <person name="Staib P."/>
            <person name="Heidel A."/>
            <person name="Felder M."/>
            <person name="Petzold A."/>
            <person name="Szafranski K."/>
            <person name="Feuermann M."/>
            <person name="Pedruzzi I."/>
            <person name="Priebe S."/>
            <person name="Groth M."/>
            <person name="Winkler R."/>
            <person name="Li W."/>
            <person name="Kniemeyer O."/>
            <person name="Schroeckh V."/>
            <person name="Hertweck C."/>
            <person name="Hube B."/>
            <person name="White T.C."/>
            <person name="Platzer M."/>
            <person name="Guthke R."/>
            <person name="Heitman J."/>
            <person name="Woestemeyer J."/>
            <person name="Zipfel P.F."/>
            <person name="Monod M."/>
            <person name="Brakhage A.A."/>
        </authorList>
    </citation>
    <scope>NUCLEOTIDE SEQUENCE [LARGE SCALE GENOMIC DNA]</scope>
    <source>
        <strain evidence="3">ATCC MYA-4681 / CBS 112371</strain>
    </source>
</reference>
<evidence type="ECO:0000256" key="1">
    <source>
        <dbReference type="SAM" id="MobiDB-lite"/>
    </source>
</evidence>
<feature type="compositionally biased region" description="Basic and acidic residues" evidence="1">
    <location>
        <begin position="39"/>
        <end position="73"/>
    </location>
</feature>
<feature type="compositionally biased region" description="Basic and acidic residues" evidence="1">
    <location>
        <begin position="160"/>
        <end position="193"/>
    </location>
</feature>
<sequence length="233" mass="26115">MKISFPSCWAEPDRETSETTVAGAGRDEKREATAASAKSRQETQKRRARAKTENTERRGRADGAGEGSKKGVAEARWSVRQTDRLTGREYKATRKIKDKERERCWAGGIVVIGRLERGARSLDVDGQRERRQVDAIEDEGREGGFEGDEGDEQGLSSATTREDQGDGQKKVDGREAARKEDQKGPGRNSETRPKREKKKKKESGPEEDERDKKTARERERKKHINAASWSGAS</sequence>
<feature type="region of interest" description="Disordered" evidence="1">
    <location>
        <begin position="1"/>
        <end position="86"/>
    </location>
</feature>
<name>D4ARD3_ARTBC</name>
<evidence type="ECO:0000313" key="2">
    <source>
        <dbReference type="EMBL" id="EFE34276.1"/>
    </source>
</evidence>
<feature type="compositionally biased region" description="Basic and acidic residues" evidence="1">
    <location>
        <begin position="115"/>
        <end position="134"/>
    </location>
</feature>